<evidence type="ECO:0000256" key="1">
    <source>
        <dbReference type="SAM" id="MobiDB-lite"/>
    </source>
</evidence>
<accession>A0A8H4TFX6</accession>
<sequence length="621" mass="68752">MRQRRQPQIEDDMLFSHTHVDRENSPCIVVPSGLLECNDLSTLDDNAQSEAIQKQWEWARRELAPGYTGPGSAIRGPYPTTLPRFLEERILLYNGGPVTPDVARMIFDREDIWLYLPTCPAVYEWLQSAEAKQMIPELRDKTGRSRREEAAGGRHTHSAAVDGEAATRMTAAGGGQAKGIAKKRGDPGRVYGVSSLEGMMRELVWSCPRPSRIALTITDWQEGGRVLEQEPWIFRDPELKGDFHHLMRMVARMEGYSEIRFGYMPRLPRQASGSAVFSRKAAAAMEGAVQDARPLEGLIGEVLEMLAETSEMITTMQGGLLVPARRRQPPDDETKRYTDTAGRFATMCQGYSRDEVQRLRGSTSGHVEIVRQEEEARAVGGIRTPADGHYMRYEEVYRERFEAAKTEIESKLDRFCNEYRLETECGANGRDILQAARDTVQHGTELMGDMLPICGSIERVMATGVRMKRNEGGQEISDMLGKKTYATRLDVIEDDDGGGGCKRQATFEPQDPNPKRVKVTKCETPYYRGGGGGGGGGGCSPRGGGGMGKLSLLWPALLNQAPTLSPPPTDLYTDASDKKNDADGKEHPSKGLQTEKDASLQMKGGLESTQTRDWRSLAPST</sequence>
<gene>
    <name evidence="2" type="ORF">FGADI_3365</name>
</gene>
<dbReference type="AlphaFoldDB" id="A0A8H4TFX6"/>
<keyword evidence="3" id="KW-1185">Reference proteome</keyword>
<organism evidence="2 3">
    <name type="scientific">Fusarium gaditjirri</name>
    <dbReference type="NCBI Taxonomy" id="282569"/>
    <lineage>
        <taxon>Eukaryota</taxon>
        <taxon>Fungi</taxon>
        <taxon>Dikarya</taxon>
        <taxon>Ascomycota</taxon>
        <taxon>Pezizomycotina</taxon>
        <taxon>Sordariomycetes</taxon>
        <taxon>Hypocreomycetidae</taxon>
        <taxon>Hypocreales</taxon>
        <taxon>Nectriaceae</taxon>
        <taxon>Fusarium</taxon>
        <taxon>Fusarium nisikadoi species complex</taxon>
    </lineage>
</organism>
<dbReference type="EMBL" id="JABFAI010000075">
    <property type="protein sequence ID" value="KAF4957071.1"/>
    <property type="molecule type" value="Genomic_DNA"/>
</dbReference>
<reference evidence="2" key="1">
    <citation type="journal article" date="2020" name="BMC Genomics">
        <title>Correction to: Identification and distribution of gene clusters required for synthesis of sphingolipid metabolism inhibitors in diverse species of the filamentous fungus Fusarium.</title>
        <authorList>
            <person name="Kim H.S."/>
            <person name="Lohmar J.M."/>
            <person name="Busman M."/>
            <person name="Brown D.W."/>
            <person name="Naumann T.A."/>
            <person name="Divon H.H."/>
            <person name="Lysoe E."/>
            <person name="Uhlig S."/>
            <person name="Proctor R.H."/>
        </authorList>
    </citation>
    <scope>NUCLEOTIDE SEQUENCE</scope>
    <source>
        <strain evidence="2">NRRL 45417</strain>
    </source>
</reference>
<evidence type="ECO:0000313" key="2">
    <source>
        <dbReference type="EMBL" id="KAF4957071.1"/>
    </source>
</evidence>
<feature type="region of interest" description="Disordered" evidence="1">
    <location>
        <begin position="139"/>
        <end position="158"/>
    </location>
</feature>
<reference evidence="2" key="2">
    <citation type="submission" date="2020-05" db="EMBL/GenBank/DDBJ databases">
        <authorList>
            <person name="Kim H.-S."/>
            <person name="Proctor R.H."/>
            <person name="Brown D.W."/>
        </authorList>
    </citation>
    <scope>NUCLEOTIDE SEQUENCE</scope>
    <source>
        <strain evidence="2">NRRL 45417</strain>
    </source>
</reference>
<evidence type="ECO:0000313" key="3">
    <source>
        <dbReference type="Proteomes" id="UP000604273"/>
    </source>
</evidence>
<protein>
    <submittedName>
        <fullName evidence="2">Uncharacterized protein</fullName>
    </submittedName>
</protein>
<feature type="compositionally biased region" description="Basic and acidic residues" evidence="1">
    <location>
        <begin position="139"/>
        <end position="152"/>
    </location>
</feature>
<proteinExistence type="predicted"/>
<name>A0A8H4TFX6_9HYPO</name>
<feature type="compositionally biased region" description="Basic and acidic residues" evidence="1">
    <location>
        <begin position="575"/>
        <end position="598"/>
    </location>
</feature>
<dbReference type="Proteomes" id="UP000604273">
    <property type="component" value="Unassembled WGS sequence"/>
</dbReference>
<comment type="caution">
    <text evidence="2">The sequence shown here is derived from an EMBL/GenBank/DDBJ whole genome shotgun (WGS) entry which is preliminary data.</text>
</comment>
<feature type="region of interest" description="Disordered" evidence="1">
    <location>
        <begin position="560"/>
        <end position="621"/>
    </location>
</feature>